<dbReference type="EMBL" id="FNVU01000017">
    <property type="protein sequence ID" value="SEG86199.1"/>
    <property type="molecule type" value="Genomic_DNA"/>
</dbReference>
<name>A0A1H6DLY5_9ACTN</name>
<dbReference type="GO" id="GO:0030655">
    <property type="term" value="P:beta-lactam antibiotic catabolic process"/>
    <property type="evidence" value="ECO:0007669"/>
    <property type="project" value="InterPro"/>
</dbReference>
<keyword evidence="3" id="KW-1185">Reference proteome</keyword>
<reference evidence="2 3" key="1">
    <citation type="submission" date="2016-10" db="EMBL/GenBank/DDBJ databases">
        <authorList>
            <person name="de Groot N.N."/>
        </authorList>
    </citation>
    <scope>NUCLEOTIDE SEQUENCE [LARGE SCALE GENOMIC DNA]</scope>
    <source>
        <strain evidence="2 3">CGMCC 4.2023</strain>
    </source>
</reference>
<dbReference type="SUPFAM" id="SSF56601">
    <property type="entry name" value="beta-lactamase/transpeptidase-like"/>
    <property type="match status" value="1"/>
</dbReference>
<gene>
    <name evidence="2" type="ORF">SAMN05216223_11728</name>
</gene>
<organism evidence="2 3">
    <name type="scientific">Actinacidiphila yanglinensis</name>
    <dbReference type="NCBI Taxonomy" id="310779"/>
    <lineage>
        <taxon>Bacteria</taxon>
        <taxon>Bacillati</taxon>
        <taxon>Actinomycetota</taxon>
        <taxon>Actinomycetes</taxon>
        <taxon>Kitasatosporales</taxon>
        <taxon>Streptomycetaceae</taxon>
        <taxon>Actinacidiphila</taxon>
    </lineage>
</organism>
<dbReference type="Gene3D" id="3.40.710.10">
    <property type="entry name" value="DD-peptidase/beta-lactamase superfamily"/>
    <property type="match status" value="1"/>
</dbReference>
<dbReference type="RefSeq" id="WP_103889156.1">
    <property type="nucleotide sequence ID" value="NZ_FNVU01000017.1"/>
</dbReference>
<dbReference type="OrthoDB" id="33989at2"/>
<dbReference type="PANTHER" id="PTHR35333">
    <property type="entry name" value="BETA-LACTAMASE"/>
    <property type="match status" value="1"/>
</dbReference>
<feature type="domain" description="Beta-lactamase class A catalytic" evidence="1">
    <location>
        <begin position="22"/>
        <end position="273"/>
    </location>
</feature>
<dbReference type="GO" id="GO:0008800">
    <property type="term" value="F:beta-lactamase activity"/>
    <property type="evidence" value="ECO:0007669"/>
    <property type="project" value="InterPro"/>
</dbReference>
<dbReference type="Pfam" id="PF13354">
    <property type="entry name" value="Beta-lactamase2"/>
    <property type="match status" value="1"/>
</dbReference>
<protein>
    <submittedName>
        <fullName evidence="2">Beta-lactamase class A</fullName>
    </submittedName>
</protein>
<dbReference type="InterPro" id="IPR012338">
    <property type="entry name" value="Beta-lactam/transpept-like"/>
</dbReference>
<dbReference type="GO" id="GO:0046677">
    <property type="term" value="P:response to antibiotic"/>
    <property type="evidence" value="ECO:0007669"/>
    <property type="project" value="InterPro"/>
</dbReference>
<sequence length="304" mass="31766">MTDDDGTLAELFDRLGCEIALCVQALDGAAEFTLAADRQVTPGSTMKVQVALEAETWFAEGRLDPREQVALPAEGRTPGPVGLSLFADEATLSLRDMVTLMLTISDNPSTDALLRRVGTGAVNATAARLGLTGTVVTSDLATLVDAVARDLGRADWNDLDTWAATASAEDHARADALLVASPTLSPTTGTRTTPYDMARLLRLIWTDQAGPPEACARVRAVMARQLTRHRLAAGFRRPVAVAAKSGSLLGVVRNEIGVITHPDGRRYAAAVFTRSRPGADDAAVNAAIGTAAARAVAALRAAGA</sequence>
<dbReference type="Proteomes" id="UP000236754">
    <property type="component" value="Unassembled WGS sequence"/>
</dbReference>
<dbReference type="AlphaFoldDB" id="A0A1H6DLY5"/>
<evidence type="ECO:0000259" key="1">
    <source>
        <dbReference type="Pfam" id="PF13354"/>
    </source>
</evidence>
<dbReference type="InterPro" id="IPR045155">
    <property type="entry name" value="Beta-lactam_cat"/>
</dbReference>
<evidence type="ECO:0000313" key="3">
    <source>
        <dbReference type="Proteomes" id="UP000236754"/>
    </source>
</evidence>
<proteinExistence type="predicted"/>
<accession>A0A1H6DLY5</accession>
<dbReference type="InterPro" id="IPR000871">
    <property type="entry name" value="Beta-lactam_class-A"/>
</dbReference>
<dbReference type="PANTHER" id="PTHR35333:SF3">
    <property type="entry name" value="BETA-LACTAMASE-TYPE TRANSPEPTIDASE FOLD CONTAINING PROTEIN"/>
    <property type="match status" value="1"/>
</dbReference>
<evidence type="ECO:0000313" key="2">
    <source>
        <dbReference type="EMBL" id="SEG86199.1"/>
    </source>
</evidence>